<dbReference type="Gene3D" id="1.10.3730.20">
    <property type="match status" value="1"/>
</dbReference>
<evidence type="ECO:0000259" key="2">
    <source>
        <dbReference type="Pfam" id="PF00892"/>
    </source>
</evidence>
<name>A0A8J7FJK4_9GAMM</name>
<feature type="transmembrane region" description="Helical" evidence="1">
    <location>
        <begin position="34"/>
        <end position="54"/>
    </location>
</feature>
<dbReference type="EMBL" id="JADEYS010000022">
    <property type="protein sequence ID" value="MBE9399098.1"/>
    <property type="molecule type" value="Genomic_DNA"/>
</dbReference>
<feature type="transmembrane region" description="Helical" evidence="1">
    <location>
        <begin position="247"/>
        <end position="265"/>
    </location>
</feature>
<keyword evidence="1" id="KW-0812">Transmembrane</keyword>
<keyword evidence="1" id="KW-1133">Transmembrane helix</keyword>
<feature type="domain" description="EamA" evidence="2">
    <location>
        <begin position="3"/>
        <end position="137"/>
    </location>
</feature>
<evidence type="ECO:0000256" key="1">
    <source>
        <dbReference type="SAM" id="Phobius"/>
    </source>
</evidence>
<feature type="transmembrane region" description="Helical" evidence="1">
    <location>
        <begin position="6"/>
        <end position="27"/>
    </location>
</feature>
<sequence>MLTGVLFGFAAALMQSVSYVYSAQFICQHKATPLTLLVLMHLVLGGISLLILPFLWHPELLNVGNYATPLLFTALFYGVGQISLFQAIRASEASRVSPLLGLKVLVLALIGLLWFGDSYELIQWLAVALCAVCAVWLSASGGRIHGRALFWVVMACVGYSLSDLSVLYTMRSFEQLPLIHAAAVGVCLCYLICAVASLLLYPRIKEKHLLLQSTPSALTWLLAMMCLFACFAEIGVVFGGIVQSSRGLLSIFLGVFLTWVGFRYAEKMPAKRVFVQRFSASALMLLAIAMFSLGANDLI</sequence>
<reference evidence="3" key="1">
    <citation type="submission" date="2020-10" db="EMBL/GenBank/DDBJ databases">
        <title>Bacterium isolated from coastal waters sediment.</title>
        <authorList>
            <person name="Chen R.-J."/>
            <person name="Lu D.-C."/>
            <person name="Zhu K.-L."/>
            <person name="Du Z.-J."/>
        </authorList>
    </citation>
    <scope>NUCLEOTIDE SEQUENCE</scope>
    <source>
        <strain evidence="3">N1Y112</strain>
    </source>
</reference>
<dbReference type="Proteomes" id="UP000640333">
    <property type="component" value="Unassembled WGS sequence"/>
</dbReference>
<feature type="transmembrane region" description="Helical" evidence="1">
    <location>
        <begin position="96"/>
        <end position="115"/>
    </location>
</feature>
<protein>
    <submittedName>
        <fullName evidence="3">DMT family transporter</fullName>
    </submittedName>
</protein>
<dbReference type="SUPFAM" id="SSF103481">
    <property type="entry name" value="Multidrug resistance efflux transporter EmrE"/>
    <property type="match status" value="1"/>
</dbReference>
<dbReference type="RefSeq" id="WP_193954793.1">
    <property type="nucleotide sequence ID" value="NZ_JADEYS010000022.1"/>
</dbReference>
<accession>A0A8J7FJK4</accession>
<dbReference type="GO" id="GO:0016020">
    <property type="term" value="C:membrane"/>
    <property type="evidence" value="ECO:0007669"/>
    <property type="project" value="InterPro"/>
</dbReference>
<feature type="transmembrane region" description="Helical" evidence="1">
    <location>
        <begin position="277"/>
        <end position="295"/>
    </location>
</feature>
<gene>
    <name evidence="3" type="ORF">IOQ59_17700</name>
</gene>
<feature type="transmembrane region" description="Helical" evidence="1">
    <location>
        <begin position="121"/>
        <end position="139"/>
    </location>
</feature>
<dbReference type="InterPro" id="IPR000620">
    <property type="entry name" value="EamA_dom"/>
</dbReference>
<proteinExistence type="predicted"/>
<organism evidence="3 4">
    <name type="scientific">Pontibacterium sinense</name>
    <dbReference type="NCBI Taxonomy" id="2781979"/>
    <lineage>
        <taxon>Bacteria</taxon>
        <taxon>Pseudomonadati</taxon>
        <taxon>Pseudomonadota</taxon>
        <taxon>Gammaproteobacteria</taxon>
        <taxon>Oceanospirillales</taxon>
        <taxon>Oceanospirillaceae</taxon>
        <taxon>Pontibacterium</taxon>
    </lineage>
</organism>
<dbReference type="InterPro" id="IPR037185">
    <property type="entry name" value="EmrE-like"/>
</dbReference>
<feature type="transmembrane region" description="Helical" evidence="1">
    <location>
        <begin position="148"/>
        <end position="170"/>
    </location>
</feature>
<dbReference type="Pfam" id="PF00892">
    <property type="entry name" value="EamA"/>
    <property type="match status" value="1"/>
</dbReference>
<keyword evidence="1" id="KW-0472">Membrane</keyword>
<feature type="transmembrane region" description="Helical" evidence="1">
    <location>
        <begin position="66"/>
        <end position="84"/>
    </location>
</feature>
<evidence type="ECO:0000313" key="3">
    <source>
        <dbReference type="EMBL" id="MBE9399098.1"/>
    </source>
</evidence>
<dbReference type="AlphaFoldDB" id="A0A8J7FJK4"/>
<keyword evidence="4" id="KW-1185">Reference proteome</keyword>
<feature type="transmembrane region" description="Helical" evidence="1">
    <location>
        <begin position="176"/>
        <end position="200"/>
    </location>
</feature>
<comment type="caution">
    <text evidence="3">The sequence shown here is derived from an EMBL/GenBank/DDBJ whole genome shotgun (WGS) entry which is preliminary data.</text>
</comment>
<feature type="transmembrane region" description="Helical" evidence="1">
    <location>
        <begin position="220"/>
        <end position="241"/>
    </location>
</feature>
<evidence type="ECO:0000313" key="4">
    <source>
        <dbReference type="Proteomes" id="UP000640333"/>
    </source>
</evidence>